<keyword evidence="3" id="KW-1185">Reference proteome</keyword>
<proteinExistence type="predicted"/>
<evidence type="ECO:0000313" key="2">
    <source>
        <dbReference type="EMBL" id="KAG1303052.1"/>
    </source>
</evidence>
<dbReference type="Proteomes" id="UP000716291">
    <property type="component" value="Unassembled WGS sequence"/>
</dbReference>
<sequence>MSNGLSSILDLVDQSYTSQRKLFTSAEWQQINQLFQNKHHIPDTSPLNPTLSTTLKVIDATLKQTSNIKMGLLYLYKIYGKHHSTSLMPSLQILEHVLNLLDQESDLLQAKPTTMISETDYVAYIWLPLFRKLFHAGTNIQIKTGETTFPFSTASKQQLYPGASNVTGFKIDLRFVVHQGGLEFDVCSVEACCNSANDDKIIADEGKLNREVKDDLDAMMSLVQYESRACTAWGVQIMGPSCLIFSLHLSDQGLYIALPRFDIMLPRSTAELIKFEKIMVDLLTFHREVLKSVNFVMEHLISNKQLKSLNLPKAQMTSATQDSSPQRDTWYTPPKGTASRQPVRLVSAVPQSLNAKLLSIACEESMAILQKKATGVNLVADEFGWAFDGKVWQNLNLGISMPHNPYENDV</sequence>
<organism evidence="2 3">
    <name type="scientific">Rhizopus oryzae</name>
    <name type="common">Mucormycosis agent</name>
    <name type="synonym">Rhizopus arrhizus var. delemar</name>
    <dbReference type="NCBI Taxonomy" id="64495"/>
    <lineage>
        <taxon>Eukaryota</taxon>
        <taxon>Fungi</taxon>
        <taxon>Fungi incertae sedis</taxon>
        <taxon>Mucoromycota</taxon>
        <taxon>Mucoromycotina</taxon>
        <taxon>Mucoromycetes</taxon>
        <taxon>Mucorales</taxon>
        <taxon>Mucorineae</taxon>
        <taxon>Rhizopodaceae</taxon>
        <taxon>Rhizopus</taxon>
    </lineage>
</organism>
<feature type="region of interest" description="Disordered" evidence="1">
    <location>
        <begin position="313"/>
        <end position="338"/>
    </location>
</feature>
<dbReference type="AlphaFoldDB" id="A0A9P6X144"/>
<feature type="compositionally biased region" description="Polar residues" evidence="1">
    <location>
        <begin position="315"/>
        <end position="329"/>
    </location>
</feature>
<name>A0A9P6X144_RHIOR</name>
<comment type="caution">
    <text evidence="2">The sequence shown here is derived from an EMBL/GenBank/DDBJ whole genome shotgun (WGS) entry which is preliminary data.</text>
</comment>
<accession>A0A9P6X144</accession>
<dbReference type="EMBL" id="JAANQT010002149">
    <property type="protein sequence ID" value="KAG1303052.1"/>
    <property type="molecule type" value="Genomic_DNA"/>
</dbReference>
<evidence type="ECO:0000256" key="1">
    <source>
        <dbReference type="SAM" id="MobiDB-lite"/>
    </source>
</evidence>
<gene>
    <name evidence="2" type="ORF">G6F64_010407</name>
</gene>
<reference evidence="2" key="1">
    <citation type="journal article" date="2020" name="Microb. Genom.">
        <title>Genetic diversity of clinical and environmental Mucorales isolates obtained from an investigation of mucormycosis cases among solid organ transplant recipients.</title>
        <authorList>
            <person name="Nguyen M.H."/>
            <person name="Kaul D."/>
            <person name="Muto C."/>
            <person name="Cheng S.J."/>
            <person name="Richter R.A."/>
            <person name="Bruno V.M."/>
            <person name="Liu G."/>
            <person name="Beyhan S."/>
            <person name="Sundermann A.J."/>
            <person name="Mounaud S."/>
            <person name="Pasculle A.W."/>
            <person name="Nierman W.C."/>
            <person name="Driscoll E."/>
            <person name="Cumbie R."/>
            <person name="Clancy C.J."/>
            <person name="Dupont C.L."/>
        </authorList>
    </citation>
    <scope>NUCLEOTIDE SEQUENCE</scope>
    <source>
        <strain evidence="2">GL11</strain>
    </source>
</reference>
<evidence type="ECO:0000313" key="3">
    <source>
        <dbReference type="Proteomes" id="UP000716291"/>
    </source>
</evidence>
<protein>
    <submittedName>
        <fullName evidence="2">Uncharacterized protein</fullName>
    </submittedName>
</protein>